<organism evidence="2 3">
    <name type="scientific">Streptomyces pluripotens</name>
    <dbReference type="NCBI Taxonomy" id="1355015"/>
    <lineage>
        <taxon>Bacteria</taxon>
        <taxon>Bacillati</taxon>
        <taxon>Actinomycetota</taxon>
        <taxon>Actinomycetes</taxon>
        <taxon>Kitasatosporales</taxon>
        <taxon>Streptomycetaceae</taxon>
        <taxon>Streptomyces</taxon>
    </lineage>
</organism>
<protein>
    <submittedName>
        <fullName evidence="2">Acetyl-CoA synthetase</fullName>
    </submittedName>
</protein>
<proteinExistence type="predicted"/>
<gene>
    <name evidence="2" type="ORF">LK07_01720</name>
</gene>
<accession>A0A221P746</accession>
<keyword evidence="3" id="KW-1185">Reference proteome</keyword>
<dbReference type="AlphaFoldDB" id="A0A221P746"/>
<reference evidence="2 3" key="1">
    <citation type="submission" date="2017-07" db="EMBL/GenBank/DDBJ databases">
        <title>Genome sequence of Streptomyces pluripotens MUSC 137T.</title>
        <authorList>
            <person name="Ser H.-L."/>
            <person name="Lee L.-H."/>
        </authorList>
    </citation>
    <scope>NUCLEOTIDE SEQUENCE [LARGE SCALE GENOMIC DNA]</scope>
    <source>
        <strain evidence="2 3">MUSC 137</strain>
    </source>
</reference>
<name>A0A221P746_9ACTN</name>
<evidence type="ECO:0000313" key="3">
    <source>
        <dbReference type="Proteomes" id="UP000031501"/>
    </source>
</evidence>
<evidence type="ECO:0000313" key="2">
    <source>
        <dbReference type="EMBL" id="ASN28133.1"/>
    </source>
</evidence>
<feature type="region of interest" description="Disordered" evidence="1">
    <location>
        <begin position="1"/>
        <end position="23"/>
    </location>
</feature>
<dbReference type="EMBL" id="CP022433">
    <property type="protein sequence ID" value="ASN28133.1"/>
    <property type="molecule type" value="Genomic_DNA"/>
</dbReference>
<dbReference type="STRING" id="1355015.LK06_000640"/>
<dbReference type="OrthoDB" id="4238205at2"/>
<sequence length="119" mass="12171">MPSASSGPCRAGHAEVSVSPGDPVRRRLCVRPGAVVTLVLRPRMDDKRWTGVVSSAPALVAPSEWGLDADGTAHATLRCAGTRGGTAKVTVVAKAPDVAGAARPAFTLDVDVVPYAQQG</sequence>
<dbReference type="Proteomes" id="UP000031501">
    <property type="component" value="Chromosome"/>
</dbReference>
<evidence type="ECO:0000256" key="1">
    <source>
        <dbReference type="SAM" id="MobiDB-lite"/>
    </source>
</evidence>
<dbReference type="KEGG" id="splu:LK06_000640"/>